<dbReference type="EMBL" id="BAAAMR010000024">
    <property type="protein sequence ID" value="GAA2137010.1"/>
    <property type="molecule type" value="Genomic_DNA"/>
</dbReference>
<feature type="region of interest" description="Disordered" evidence="1">
    <location>
        <begin position="1"/>
        <end position="62"/>
    </location>
</feature>
<organism evidence="2 3">
    <name type="scientific">Actinomadura napierensis</name>
    <dbReference type="NCBI Taxonomy" id="267854"/>
    <lineage>
        <taxon>Bacteria</taxon>
        <taxon>Bacillati</taxon>
        <taxon>Actinomycetota</taxon>
        <taxon>Actinomycetes</taxon>
        <taxon>Streptosporangiales</taxon>
        <taxon>Thermomonosporaceae</taxon>
        <taxon>Actinomadura</taxon>
    </lineage>
</organism>
<sequence>MRPVDGAEAGEGAAGGTAAGVHERNGVGALAQGPVEEGGDGRDLVGDAGEDEGQFAKRGASAGGSGVQRYLLRTRGAPDDVIAMFPCGWPTEGRSAGAEGAIGGLGSGRGGWSTSGAAGRGWWPHGR</sequence>
<feature type="compositionally biased region" description="Gly residues" evidence="1">
    <location>
        <begin position="100"/>
        <end position="113"/>
    </location>
</feature>
<protein>
    <submittedName>
        <fullName evidence="2">Uncharacterized protein</fullName>
    </submittedName>
</protein>
<evidence type="ECO:0000313" key="3">
    <source>
        <dbReference type="Proteomes" id="UP001501020"/>
    </source>
</evidence>
<name>A0ABP5KWH0_9ACTN</name>
<keyword evidence="3" id="KW-1185">Reference proteome</keyword>
<evidence type="ECO:0000256" key="1">
    <source>
        <dbReference type="SAM" id="MobiDB-lite"/>
    </source>
</evidence>
<comment type="caution">
    <text evidence="2">The sequence shown here is derived from an EMBL/GenBank/DDBJ whole genome shotgun (WGS) entry which is preliminary data.</text>
</comment>
<gene>
    <name evidence="2" type="ORF">GCM10009727_32070</name>
</gene>
<proteinExistence type="predicted"/>
<feature type="region of interest" description="Disordered" evidence="1">
    <location>
        <begin position="98"/>
        <end position="127"/>
    </location>
</feature>
<accession>A0ABP5KWH0</accession>
<feature type="compositionally biased region" description="Low complexity" evidence="1">
    <location>
        <begin position="1"/>
        <end position="11"/>
    </location>
</feature>
<reference evidence="3" key="1">
    <citation type="journal article" date="2019" name="Int. J. Syst. Evol. Microbiol.">
        <title>The Global Catalogue of Microorganisms (GCM) 10K type strain sequencing project: providing services to taxonomists for standard genome sequencing and annotation.</title>
        <authorList>
            <consortium name="The Broad Institute Genomics Platform"/>
            <consortium name="The Broad Institute Genome Sequencing Center for Infectious Disease"/>
            <person name="Wu L."/>
            <person name="Ma J."/>
        </authorList>
    </citation>
    <scope>NUCLEOTIDE SEQUENCE [LARGE SCALE GENOMIC DNA]</scope>
    <source>
        <strain evidence="3">JCM 13850</strain>
    </source>
</reference>
<dbReference type="Proteomes" id="UP001501020">
    <property type="component" value="Unassembled WGS sequence"/>
</dbReference>
<evidence type="ECO:0000313" key="2">
    <source>
        <dbReference type="EMBL" id="GAA2137010.1"/>
    </source>
</evidence>